<keyword evidence="1" id="KW-0472">Membrane</keyword>
<protein>
    <submittedName>
        <fullName evidence="2">Uncharacterized protein</fullName>
    </submittedName>
</protein>
<sequence>MENDDAASEASVPVVGLRKSYTNPGQGPLLFPIITITLLTLFTWSIRWILSGAASLTYCLILGAHHDSRILPFIPMWTQIALLNLTYLACATSWLFYWVFALSCYPAIFLVCLFQFDTVARLVRRQLSHLLKSLHFINDKIAFFNIPALEIDTEVEGLLVIRGITISLSHLSVTAHGVEVGIKLSEDMELAIQVDEVKVLLFRRIEIGDCYANLKGGIYEMTFGKLAKRDTGDGLMVSDTPLLEAAALKGNTTRPDFVRMTSKLTHGIEPHHVSVKDGLQSISQISPDDSARKYRDALAYIHNTSSIQENIKAVLQALETEETSFEAKDENGLRAAVCSQLHEIPSVPHPPLASVKVTTLQNGSPEYVRRFLHRLPFLLRLLLNPISYFHPIKITSITAAASGKWLQHTLHHKLFKHYAETDSGLRKLERRVSTWLTDANFVLQMVDITGLAQVPMNTNFDINTSVKIDDVMAFRTQAGQIDLKEVVRLGGADATIQVPSFLLPHHEHLMPALPTAEDVYEQEKEVEEADNIPKEVQAKIALKQTRKDETNVKLSVHGRLPAVFDQELLDFIAALVKAAKIIEMEKEPDLVEETLEDSEVLEAPTKRSLRDIAREMKTGMKEGMKTVNEGMRRVGIDAVANDRFIAKMVGKITKKLETALGDIGYSGDLPVALGPYRARAETASKLLP</sequence>
<feature type="transmembrane region" description="Helical" evidence="1">
    <location>
        <begin position="70"/>
        <end position="89"/>
    </location>
</feature>
<evidence type="ECO:0000313" key="2">
    <source>
        <dbReference type="EMBL" id="KAF2436115.1"/>
    </source>
</evidence>
<dbReference type="AlphaFoldDB" id="A0A9P4U3M9"/>
<keyword evidence="1" id="KW-0812">Transmembrane</keyword>
<name>A0A9P4U3M9_9PEZI</name>
<dbReference type="Proteomes" id="UP000800235">
    <property type="component" value="Unassembled WGS sequence"/>
</dbReference>
<feature type="transmembrane region" description="Helical" evidence="1">
    <location>
        <begin position="29"/>
        <end position="50"/>
    </location>
</feature>
<organism evidence="2 3">
    <name type="scientific">Tothia fuscella</name>
    <dbReference type="NCBI Taxonomy" id="1048955"/>
    <lineage>
        <taxon>Eukaryota</taxon>
        <taxon>Fungi</taxon>
        <taxon>Dikarya</taxon>
        <taxon>Ascomycota</taxon>
        <taxon>Pezizomycotina</taxon>
        <taxon>Dothideomycetes</taxon>
        <taxon>Pleosporomycetidae</taxon>
        <taxon>Venturiales</taxon>
        <taxon>Cylindrosympodiaceae</taxon>
        <taxon>Tothia</taxon>
    </lineage>
</organism>
<reference evidence="2" key="1">
    <citation type="journal article" date="2020" name="Stud. Mycol.">
        <title>101 Dothideomycetes genomes: a test case for predicting lifestyles and emergence of pathogens.</title>
        <authorList>
            <person name="Haridas S."/>
            <person name="Albert R."/>
            <person name="Binder M."/>
            <person name="Bloem J."/>
            <person name="Labutti K."/>
            <person name="Salamov A."/>
            <person name="Andreopoulos B."/>
            <person name="Baker S."/>
            <person name="Barry K."/>
            <person name="Bills G."/>
            <person name="Bluhm B."/>
            <person name="Cannon C."/>
            <person name="Castanera R."/>
            <person name="Culley D."/>
            <person name="Daum C."/>
            <person name="Ezra D."/>
            <person name="Gonzalez J."/>
            <person name="Henrissat B."/>
            <person name="Kuo A."/>
            <person name="Liang C."/>
            <person name="Lipzen A."/>
            <person name="Lutzoni F."/>
            <person name="Magnuson J."/>
            <person name="Mondo S."/>
            <person name="Nolan M."/>
            <person name="Ohm R."/>
            <person name="Pangilinan J."/>
            <person name="Park H.-J."/>
            <person name="Ramirez L."/>
            <person name="Alfaro M."/>
            <person name="Sun H."/>
            <person name="Tritt A."/>
            <person name="Yoshinaga Y."/>
            <person name="Zwiers L.-H."/>
            <person name="Turgeon B."/>
            <person name="Goodwin S."/>
            <person name="Spatafora J."/>
            <person name="Crous P."/>
            <person name="Grigoriev I."/>
        </authorList>
    </citation>
    <scope>NUCLEOTIDE SEQUENCE</scope>
    <source>
        <strain evidence="2">CBS 130266</strain>
    </source>
</reference>
<proteinExistence type="predicted"/>
<accession>A0A9P4U3M9</accession>
<feature type="transmembrane region" description="Helical" evidence="1">
    <location>
        <begin position="95"/>
        <end position="116"/>
    </location>
</feature>
<comment type="caution">
    <text evidence="2">The sequence shown here is derived from an EMBL/GenBank/DDBJ whole genome shotgun (WGS) entry which is preliminary data.</text>
</comment>
<dbReference type="EMBL" id="MU007011">
    <property type="protein sequence ID" value="KAF2436115.1"/>
    <property type="molecule type" value="Genomic_DNA"/>
</dbReference>
<keyword evidence="3" id="KW-1185">Reference proteome</keyword>
<evidence type="ECO:0000313" key="3">
    <source>
        <dbReference type="Proteomes" id="UP000800235"/>
    </source>
</evidence>
<gene>
    <name evidence="2" type="ORF">EJ08DRAFT_624654</name>
</gene>
<keyword evidence="1" id="KW-1133">Transmembrane helix</keyword>
<evidence type="ECO:0000256" key="1">
    <source>
        <dbReference type="SAM" id="Phobius"/>
    </source>
</evidence>
<dbReference type="OrthoDB" id="5372451at2759"/>